<dbReference type="AlphaFoldDB" id="A0A6V6Z8B0"/>
<dbReference type="SUPFAM" id="SSF48452">
    <property type="entry name" value="TPR-like"/>
    <property type="match status" value="1"/>
</dbReference>
<dbReference type="RefSeq" id="WP_180910254.1">
    <property type="nucleotide sequence ID" value="NZ_CAIJDP010000085.1"/>
</dbReference>
<dbReference type="Pfam" id="PF13181">
    <property type="entry name" value="TPR_8"/>
    <property type="match status" value="2"/>
</dbReference>
<dbReference type="PROSITE" id="PS50005">
    <property type="entry name" value="TPR"/>
    <property type="match status" value="2"/>
</dbReference>
<keyword evidence="1" id="KW-0802">TPR repeat</keyword>
<evidence type="ECO:0000256" key="1">
    <source>
        <dbReference type="PROSITE-ProRule" id="PRU00339"/>
    </source>
</evidence>
<dbReference type="InterPro" id="IPR019734">
    <property type="entry name" value="TPR_rpt"/>
</dbReference>
<protein>
    <submittedName>
        <fullName evidence="2">Uncharacterized protein</fullName>
    </submittedName>
</protein>
<comment type="caution">
    <text evidence="2">The sequence shown here is derived from an EMBL/GenBank/DDBJ whole genome shotgun (WGS) entry which is preliminary data.</text>
</comment>
<evidence type="ECO:0000313" key="3">
    <source>
        <dbReference type="Proteomes" id="UP000530060"/>
    </source>
</evidence>
<gene>
    <name evidence="2" type="ORF">FLAT13_04158</name>
</gene>
<evidence type="ECO:0000313" key="2">
    <source>
        <dbReference type="EMBL" id="CAD0008027.1"/>
    </source>
</evidence>
<reference evidence="2 3" key="1">
    <citation type="submission" date="2020-06" db="EMBL/GenBank/DDBJ databases">
        <authorList>
            <person name="Criscuolo A."/>
        </authorList>
    </citation>
    <scope>NUCLEOTIDE SEQUENCE [LARGE SCALE GENOMIC DNA]</scope>
    <source>
        <strain evidence="3">CIP 111411</strain>
    </source>
</reference>
<keyword evidence="3" id="KW-1185">Reference proteome</keyword>
<dbReference type="SMART" id="SM00028">
    <property type="entry name" value="TPR"/>
    <property type="match status" value="2"/>
</dbReference>
<dbReference type="Proteomes" id="UP000530060">
    <property type="component" value="Unassembled WGS sequence"/>
</dbReference>
<proteinExistence type="predicted"/>
<dbReference type="EMBL" id="CAIJDP010000085">
    <property type="protein sequence ID" value="CAD0008027.1"/>
    <property type="molecule type" value="Genomic_DNA"/>
</dbReference>
<sequence>MKTSLYLLIILLIFISCKDKDKNEMKYKQNTKDVLFYNNLGIKNKSAQKVFTEGLENVENEKFDLAKEKFVEADKIESKNPTILNAIAQAELRLGNTEKSNEISLNILTIDSTYIETYVNLGGNYMSIKDYEKARDILKKGLKFATNKNLRTKSILFINLAIAYNNLGDYENGLKYSNEALKISKNDEIIEFAEKVNLESEEKLNNKNSH</sequence>
<feature type="repeat" description="TPR" evidence="1">
    <location>
        <begin position="115"/>
        <end position="148"/>
    </location>
</feature>
<dbReference type="InterPro" id="IPR011990">
    <property type="entry name" value="TPR-like_helical_dom_sf"/>
</dbReference>
<feature type="repeat" description="TPR" evidence="1">
    <location>
        <begin position="154"/>
        <end position="187"/>
    </location>
</feature>
<name>A0A6V6Z8B0_9FLAO</name>
<accession>A0A6V6Z8B0</accession>
<organism evidence="2 3">
    <name type="scientific">Flavobacterium salmonis</name>
    <dbReference type="NCBI Taxonomy" id="2654844"/>
    <lineage>
        <taxon>Bacteria</taxon>
        <taxon>Pseudomonadati</taxon>
        <taxon>Bacteroidota</taxon>
        <taxon>Flavobacteriia</taxon>
        <taxon>Flavobacteriales</taxon>
        <taxon>Flavobacteriaceae</taxon>
        <taxon>Flavobacterium</taxon>
    </lineage>
</organism>
<dbReference type="Gene3D" id="1.25.40.10">
    <property type="entry name" value="Tetratricopeptide repeat domain"/>
    <property type="match status" value="1"/>
</dbReference>
<dbReference type="PROSITE" id="PS51257">
    <property type="entry name" value="PROKAR_LIPOPROTEIN"/>
    <property type="match status" value="1"/>
</dbReference>